<organism evidence="2 3">
    <name type="scientific">Sphingobacterium athyrii</name>
    <dbReference type="NCBI Taxonomy" id="2152717"/>
    <lineage>
        <taxon>Bacteria</taxon>
        <taxon>Pseudomonadati</taxon>
        <taxon>Bacteroidota</taxon>
        <taxon>Sphingobacteriia</taxon>
        <taxon>Sphingobacteriales</taxon>
        <taxon>Sphingobacteriaceae</taxon>
        <taxon>Sphingobacterium</taxon>
    </lineage>
</organism>
<proteinExistence type="predicted"/>
<name>A0A363NWB7_9SPHI</name>
<dbReference type="OrthoDB" id="706657at2"/>
<comment type="caution">
    <text evidence="2">The sequence shown here is derived from an EMBL/GenBank/DDBJ whole genome shotgun (WGS) entry which is preliminary data.</text>
</comment>
<accession>A0A363NWB7</accession>
<dbReference type="RefSeq" id="WP_108633379.1">
    <property type="nucleotide sequence ID" value="NZ_QCXX01000002.1"/>
</dbReference>
<feature type="chain" id="PRO_5016893092" description="Lipid/polyisoprenoid-binding YceI-like domain-containing protein" evidence="1">
    <location>
        <begin position="27"/>
        <end position="169"/>
    </location>
</feature>
<evidence type="ECO:0000256" key="1">
    <source>
        <dbReference type="SAM" id="SignalP"/>
    </source>
</evidence>
<evidence type="ECO:0000313" key="2">
    <source>
        <dbReference type="EMBL" id="PUV25047.1"/>
    </source>
</evidence>
<keyword evidence="3" id="KW-1185">Reference proteome</keyword>
<gene>
    <name evidence="2" type="ORF">DCO56_08890</name>
</gene>
<feature type="signal peptide" evidence="1">
    <location>
        <begin position="1"/>
        <end position="26"/>
    </location>
</feature>
<evidence type="ECO:0008006" key="4">
    <source>
        <dbReference type="Google" id="ProtNLM"/>
    </source>
</evidence>
<reference evidence="2 3" key="1">
    <citation type="submission" date="2018-04" db="EMBL/GenBank/DDBJ databases">
        <title>Sphingobacterium sp. M46 Genome.</title>
        <authorList>
            <person name="Cheng J."/>
            <person name="Li Y."/>
        </authorList>
    </citation>
    <scope>NUCLEOTIDE SEQUENCE [LARGE SCALE GENOMIC DNA]</scope>
    <source>
        <strain evidence="2 3">M46</strain>
    </source>
</reference>
<dbReference type="AlphaFoldDB" id="A0A363NWB7"/>
<protein>
    <recommendedName>
        <fullName evidence="4">Lipid/polyisoprenoid-binding YceI-like domain-containing protein</fullName>
    </recommendedName>
</protein>
<evidence type="ECO:0000313" key="3">
    <source>
        <dbReference type="Proteomes" id="UP000250831"/>
    </source>
</evidence>
<sequence length="169" mass="19147">MKISTQFKPVLLLFLATILFVNVAHAQQWERNRMKIELSLQDGKETTISKLTTVSISFNKPSTMTTKDSVNQQVADDYNPCYIVITFDRLDIPLLRLFMKKNTTLNGQITVTDSYGKLPSRKIELKSVVMDGMNDNFVNDDETSYMNLSCKSLIIDGVILTGLNTRSLK</sequence>
<dbReference type="EMBL" id="QCXX01000002">
    <property type="protein sequence ID" value="PUV25047.1"/>
    <property type="molecule type" value="Genomic_DNA"/>
</dbReference>
<dbReference type="Proteomes" id="UP000250831">
    <property type="component" value="Unassembled WGS sequence"/>
</dbReference>
<keyword evidence="1" id="KW-0732">Signal</keyword>